<gene>
    <name evidence="1" type="ORF">DVB73_06865</name>
</gene>
<organism evidence="1 2">
    <name type="scientific">Pseudomonas plecoglossicida</name>
    <dbReference type="NCBI Taxonomy" id="70775"/>
    <lineage>
        <taxon>Bacteria</taxon>
        <taxon>Pseudomonadati</taxon>
        <taxon>Pseudomonadota</taxon>
        <taxon>Gammaproteobacteria</taxon>
        <taxon>Pseudomonadales</taxon>
        <taxon>Pseudomonadaceae</taxon>
        <taxon>Pseudomonas</taxon>
    </lineage>
</organism>
<reference evidence="1 2" key="1">
    <citation type="submission" date="2018-07" db="EMBL/GenBank/DDBJ databases">
        <title>Complete genome sequence of a Pseudomonas plecoglossicida strain pathogenic to the marine fish, Larimichthys crocea.</title>
        <authorList>
            <person name="Tao Z."/>
        </authorList>
    </citation>
    <scope>NUCLEOTIDE SEQUENCE [LARGE SCALE GENOMIC DNA]</scope>
    <source>
        <strain evidence="1 2">XSDHY-P</strain>
    </source>
</reference>
<dbReference type="Proteomes" id="UP000256503">
    <property type="component" value="Chromosome"/>
</dbReference>
<accession>A0AAD0QVT7</accession>
<evidence type="ECO:0000313" key="1">
    <source>
        <dbReference type="EMBL" id="AXM95541.1"/>
    </source>
</evidence>
<dbReference type="AlphaFoldDB" id="A0AAD0QVT7"/>
<name>A0AAD0QVT7_PSEDL</name>
<dbReference type="InterPro" id="IPR012672">
    <property type="entry name" value="T3SS_YscX"/>
</dbReference>
<protein>
    <submittedName>
        <fullName evidence="1">Uncharacterized protein</fullName>
    </submittedName>
</protein>
<dbReference type="Pfam" id="PF09474">
    <property type="entry name" value="Type_III_YscX"/>
    <property type="match status" value="1"/>
</dbReference>
<dbReference type="EMBL" id="CP031146">
    <property type="protein sequence ID" value="AXM95541.1"/>
    <property type="molecule type" value="Genomic_DNA"/>
</dbReference>
<evidence type="ECO:0000313" key="2">
    <source>
        <dbReference type="Proteomes" id="UP000256503"/>
    </source>
</evidence>
<proteinExistence type="predicted"/>
<sequence>MRLVSRIEQSSSRFRGRWVRAPKVAVHQVDSVVLSERYLLPPDDGAMEGQIESLYPANGVEQKMFDFVRPDQALFEPFFPPPIFCRVFSGLLSSLGASGIAEGVAASQQLQEMEEAGKLMGMIKHLLHKV</sequence>